<proteinExistence type="predicted"/>
<dbReference type="GO" id="GO:0003684">
    <property type="term" value="F:damaged DNA binding"/>
    <property type="evidence" value="ECO:0007669"/>
    <property type="project" value="InterPro"/>
</dbReference>
<dbReference type="Gene3D" id="2.60.120.260">
    <property type="entry name" value="Galactose-binding domain-like"/>
    <property type="match status" value="1"/>
</dbReference>
<dbReference type="GO" id="GO:0000012">
    <property type="term" value="P:single strand break repair"/>
    <property type="evidence" value="ECO:0007669"/>
    <property type="project" value="InterPro"/>
</dbReference>
<dbReference type="Proteomes" id="UP000019118">
    <property type="component" value="Unassembled WGS sequence"/>
</dbReference>
<name>A0AAR5P8U8_DENPD</name>
<dbReference type="AlphaFoldDB" id="A0AAR5P8U8"/>
<dbReference type="SUPFAM" id="SSF52113">
    <property type="entry name" value="BRCT domain"/>
    <property type="match status" value="1"/>
</dbReference>
<sequence length="200" mass="23120">MFIITKNLSASNIIYKDTTKKWKCKTAGEQSASVVLQLDQPYVINGIDIGNENSGYVEVLVSRASTPEDFKVLLVMSSFMSPLDARQTQNVNKVRMFKNQDLCEPERSEKWDRVKIVCTQPFNRHVQYGLSFKRASLRSMALSMGAKYKADWDNSCTHTCAFANTPKFNQVRGKIVKKKWLDDCYNERKKLPWRRYALDK</sequence>
<accession>A0AAR5P8U8</accession>
<organism evidence="2 3">
    <name type="scientific">Dendroctonus ponderosae</name>
    <name type="common">Mountain pine beetle</name>
    <dbReference type="NCBI Taxonomy" id="77166"/>
    <lineage>
        <taxon>Eukaryota</taxon>
        <taxon>Metazoa</taxon>
        <taxon>Ecdysozoa</taxon>
        <taxon>Arthropoda</taxon>
        <taxon>Hexapoda</taxon>
        <taxon>Insecta</taxon>
        <taxon>Pterygota</taxon>
        <taxon>Neoptera</taxon>
        <taxon>Endopterygota</taxon>
        <taxon>Coleoptera</taxon>
        <taxon>Polyphaga</taxon>
        <taxon>Cucujiformia</taxon>
        <taxon>Curculionidae</taxon>
        <taxon>Scolytinae</taxon>
        <taxon>Dendroctonus</taxon>
    </lineage>
</organism>
<dbReference type="EnsemblMetazoa" id="XM_019901956.1">
    <property type="protein sequence ID" value="XP_019757515.1"/>
    <property type="gene ID" value="LOC109535916"/>
</dbReference>
<dbReference type="Pfam" id="PF01834">
    <property type="entry name" value="XRCC1_N"/>
    <property type="match status" value="1"/>
</dbReference>
<protein>
    <recommendedName>
        <fullName evidence="1">BRCT domain-containing protein</fullName>
    </recommendedName>
</protein>
<dbReference type="PROSITE" id="PS50172">
    <property type="entry name" value="BRCT"/>
    <property type="match status" value="1"/>
</dbReference>
<dbReference type="GO" id="GO:0005634">
    <property type="term" value="C:nucleus"/>
    <property type="evidence" value="ECO:0007669"/>
    <property type="project" value="InterPro"/>
</dbReference>
<reference evidence="2" key="2">
    <citation type="submission" date="2024-08" db="UniProtKB">
        <authorList>
            <consortium name="EnsemblMetazoa"/>
        </authorList>
    </citation>
    <scope>IDENTIFICATION</scope>
</reference>
<dbReference type="InterPro" id="IPR001357">
    <property type="entry name" value="BRCT_dom"/>
</dbReference>
<reference evidence="3" key="1">
    <citation type="journal article" date="2013" name="Genome Biol.">
        <title>Draft genome of the mountain pine beetle, Dendroctonus ponderosae Hopkins, a major forest pest.</title>
        <authorList>
            <person name="Keeling C.I."/>
            <person name="Yuen M.M."/>
            <person name="Liao N.Y."/>
            <person name="Docking T.R."/>
            <person name="Chan S.K."/>
            <person name="Taylor G.A."/>
            <person name="Palmquist D.L."/>
            <person name="Jackman S.D."/>
            <person name="Nguyen A."/>
            <person name="Li M."/>
            <person name="Henderson H."/>
            <person name="Janes J.K."/>
            <person name="Zhao Y."/>
            <person name="Pandoh P."/>
            <person name="Moore R."/>
            <person name="Sperling F.A."/>
            <person name="Huber D.P."/>
            <person name="Birol I."/>
            <person name="Jones S.J."/>
            <person name="Bohlmann J."/>
        </authorList>
    </citation>
    <scope>NUCLEOTIDE SEQUENCE</scope>
</reference>
<evidence type="ECO:0000313" key="3">
    <source>
        <dbReference type="Proteomes" id="UP000019118"/>
    </source>
</evidence>
<dbReference type="FunFam" id="2.60.120.260:FF:000025">
    <property type="entry name" value="DNA repair protein XRCC1 isoform X1"/>
    <property type="match status" value="1"/>
</dbReference>
<dbReference type="SUPFAM" id="SSF49785">
    <property type="entry name" value="Galactose-binding domain-like"/>
    <property type="match status" value="1"/>
</dbReference>
<dbReference type="Gene3D" id="3.40.50.10190">
    <property type="entry name" value="BRCT domain"/>
    <property type="match status" value="1"/>
</dbReference>
<dbReference type="GO" id="GO:0006284">
    <property type="term" value="P:base-excision repair"/>
    <property type="evidence" value="ECO:0007669"/>
    <property type="project" value="TreeGrafter"/>
</dbReference>
<dbReference type="InterPro" id="IPR002706">
    <property type="entry name" value="Xrcc1_N"/>
</dbReference>
<feature type="domain" description="BRCT" evidence="1">
    <location>
        <begin position="133"/>
        <end position="198"/>
    </location>
</feature>
<dbReference type="PANTHER" id="PTHR11370">
    <property type="entry name" value="DNA-REPAIR PROTEIN XRCC1"/>
    <property type="match status" value="1"/>
</dbReference>
<keyword evidence="3" id="KW-1185">Reference proteome</keyword>
<evidence type="ECO:0000259" key="1">
    <source>
        <dbReference type="PROSITE" id="PS50172"/>
    </source>
</evidence>
<dbReference type="InterPro" id="IPR008979">
    <property type="entry name" value="Galactose-bd-like_sf"/>
</dbReference>
<dbReference type="InterPro" id="IPR036420">
    <property type="entry name" value="BRCT_dom_sf"/>
</dbReference>
<dbReference type="PANTHER" id="PTHR11370:SF5">
    <property type="entry name" value="DNA REPAIR PROTEIN XRCC1"/>
    <property type="match status" value="1"/>
</dbReference>
<evidence type="ECO:0000313" key="2">
    <source>
        <dbReference type="EnsemblMetazoa" id="XP_019757515.1"/>
    </source>
</evidence>